<gene>
    <name evidence="7" type="ORF">ACFOSV_05400</name>
</gene>
<dbReference type="RefSeq" id="WP_377904168.1">
    <property type="nucleotide sequence ID" value="NZ_JBHRZS010000006.1"/>
</dbReference>
<dbReference type="InterPro" id="IPR053924">
    <property type="entry name" value="RecX_HTH_2nd"/>
</dbReference>
<keyword evidence="4" id="KW-0963">Cytoplasm</keyword>
<evidence type="ECO:0000313" key="7">
    <source>
        <dbReference type="EMBL" id="MFC3879597.1"/>
    </source>
</evidence>
<dbReference type="Proteomes" id="UP001595805">
    <property type="component" value="Unassembled WGS sequence"/>
</dbReference>
<dbReference type="PANTHER" id="PTHR33602:SF1">
    <property type="entry name" value="REGULATORY PROTEIN RECX FAMILY PROTEIN"/>
    <property type="match status" value="1"/>
</dbReference>
<feature type="domain" description="RecX third three-helical" evidence="6">
    <location>
        <begin position="115"/>
        <end position="160"/>
    </location>
</feature>
<comment type="subcellular location">
    <subcellularLocation>
        <location evidence="1">Cytoplasm</location>
    </subcellularLocation>
</comment>
<sequence>MWRKESSSNRTKKSWNSTELQEKMMAFCAYQERCVWDAKRKMQEREVAEEDQEQVLEYLIQEKFIDEERYVRAFARGKFNFKKWGKNRIRMELKMRQIPESLIKIGLAEIDPFAYYDTLCNQVELRWQKEKEQDPYKKKYKVSQYLMSKGYEYDLIREAIDDSFQT</sequence>
<evidence type="ECO:0000259" key="5">
    <source>
        <dbReference type="Pfam" id="PF02631"/>
    </source>
</evidence>
<evidence type="ECO:0000256" key="2">
    <source>
        <dbReference type="ARBA" id="ARBA00009695"/>
    </source>
</evidence>
<dbReference type="Pfam" id="PF21981">
    <property type="entry name" value="RecX_HTH3"/>
    <property type="match status" value="1"/>
</dbReference>
<dbReference type="InterPro" id="IPR036388">
    <property type="entry name" value="WH-like_DNA-bd_sf"/>
</dbReference>
<protein>
    <recommendedName>
        <fullName evidence="3">Regulatory protein RecX</fullName>
    </recommendedName>
</protein>
<evidence type="ECO:0000256" key="4">
    <source>
        <dbReference type="ARBA" id="ARBA00022490"/>
    </source>
</evidence>
<dbReference type="EMBL" id="JBHRZS010000006">
    <property type="protein sequence ID" value="MFC3879597.1"/>
    <property type="molecule type" value="Genomic_DNA"/>
</dbReference>
<feature type="domain" description="RecX second three-helical" evidence="5">
    <location>
        <begin position="66"/>
        <end position="104"/>
    </location>
</feature>
<evidence type="ECO:0000259" key="6">
    <source>
        <dbReference type="Pfam" id="PF21981"/>
    </source>
</evidence>
<proteinExistence type="inferred from homology"/>
<organism evidence="7 8">
    <name type="scientific">Algoriphagus namhaensis</name>
    <dbReference type="NCBI Taxonomy" id="915353"/>
    <lineage>
        <taxon>Bacteria</taxon>
        <taxon>Pseudomonadati</taxon>
        <taxon>Bacteroidota</taxon>
        <taxon>Cytophagia</taxon>
        <taxon>Cytophagales</taxon>
        <taxon>Cyclobacteriaceae</taxon>
        <taxon>Algoriphagus</taxon>
    </lineage>
</organism>
<comment type="similarity">
    <text evidence="2">Belongs to the RecX family.</text>
</comment>
<dbReference type="InterPro" id="IPR053925">
    <property type="entry name" value="RecX_HTH_3rd"/>
</dbReference>
<evidence type="ECO:0000313" key="8">
    <source>
        <dbReference type="Proteomes" id="UP001595805"/>
    </source>
</evidence>
<keyword evidence="8" id="KW-1185">Reference proteome</keyword>
<evidence type="ECO:0000256" key="1">
    <source>
        <dbReference type="ARBA" id="ARBA00004496"/>
    </source>
</evidence>
<name>A0ABV8ARZ2_9BACT</name>
<evidence type="ECO:0000256" key="3">
    <source>
        <dbReference type="ARBA" id="ARBA00018111"/>
    </source>
</evidence>
<dbReference type="InterPro" id="IPR003783">
    <property type="entry name" value="Regulatory_RecX"/>
</dbReference>
<accession>A0ABV8ARZ2</accession>
<dbReference type="Pfam" id="PF02631">
    <property type="entry name" value="RecX_HTH2"/>
    <property type="match status" value="1"/>
</dbReference>
<dbReference type="Gene3D" id="1.10.10.10">
    <property type="entry name" value="Winged helix-like DNA-binding domain superfamily/Winged helix DNA-binding domain"/>
    <property type="match status" value="2"/>
</dbReference>
<dbReference type="PANTHER" id="PTHR33602">
    <property type="entry name" value="REGULATORY PROTEIN RECX FAMILY PROTEIN"/>
    <property type="match status" value="1"/>
</dbReference>
<reference evidence="8" key="1">
    <citation type="journal article" date="2019" name="Int. J. Syst. Evol. Microbiol.">
        <title>The Global Catalogue of Microorganisms (GCM) 10K type strain sequencing project: providing services to taxonomists for standard genome sequencing and annotation.</title>
        <authorList>
            <consortium name="The Broad Institute Genomics Platform"/>
            <consortium name="The Broad Institute Genome Sequencing Center for Infectious Disease"/>
            <person name="Wu L."/>
            <person name="Ma J."/>
        </authorList>
    </citation>
    <scope>NUCLEOTIDE SEQUENCE [LARGE SCALE GENOMIC DNA]</scope>
    <source>
        <strain evidence="8">CCUG 60523</strain>
    </source>
</reference>
<comment type="caution">
    <text evidence="7">The sequence shown here is derived from an EMBL/GenBank/DDBJ whole genome shotgun (WGS) entry which is preliminary data.</text>
</comment>